<reference evidence="2" key="1">
    <citation type="journal article" date="2019" name="Int. J. Syst. Evol. Microbiol.">
        <title>The Global Catalogue of Microorganisms (GCM) 10K type strain sequencing project: providing services to taxonomists for standard genome sequencing and annotation.</title>
        <authorList>
            <consortium name="The Broad Institute Genomics Platform"/>
            <consortium name="The Broad Institute Genome Sequencing Center for Infectious Disease"/>
            <person name="Wu L."/>
            <person name="Ma J."/>
        </authorList>
    </citation>
    <scope>NUCLEOTIDE SEQUENCE [LARGE SCALE GENOMIC DNA]</scope>
    <source>
        <strain evidence="2">JCM 13929</strain>
    </source>
</reference>
<name>A0ABP4QMQ2_9ACTN</name>
<keyword evidence="2" id="KW-1185">Reference proteome</keyword>
<accession>A0ABP4QMQ2</accession>
<protein>
    <submittedName>
        <fullName evidence="1">Uncharacterized protein</fullName>
    </submittedName>
</protein>
<dbReference type="Proteomes" id="UP001500064">
    <property type="component" value="Unassembled WGS sequence"/>
</dbReference>
<evidence type="ECO:0000313" key="2">
    <source>
        <dbReference type="Proteomes" id="UP001500064"/>
    </source>
</evidence>
<comment type="caution">
    <text evidence="1">The sequence shown here is derived from an EMBL/GenBank/DDBJ whole genome shotgun (WGS) entry which is preliminary data.</text>
</comment>
<dbReference type="RefSeq" id="WP_346101456.1">
    <property type="nucleotide sequence ID" value="NZ_BAAAMU010000003.1"/>
</dbReference>
<evidence type="ECO:0000313" key="1">
    <source>
        <dbReference type="EMBL" id="GAA1614083.1"/>
    </source>
</evidence>
<dbReference type="EMBL" id="BAAAMU010000003">
    <property type="protein sequence ID" value="GAA1614083.1"/>
    <property type="molecule type" value="Genomic_DNA"/>
</dbReference>
<organism evidence="1 2">
    <name type="scientific">Nonomuraea maheshkhaliensis</name>
    <dbReference type="NCBI Taxonomy" id="419590"/>
    <lineage>
        <taxon>Bacteria</taxon>
        <taxon>Bacillati</taxon>
        <taxon>Actinomycetota</taxon>
        <taxon>Actinomycetes</taxon>
        <taxon>Streptosporangiales</taxon>
        <taxon>Streptosporangiaceae</taxon>
        <taxon>Nonomuraea</taxon>
    </lineage>
</organism>
<gene>
    <name evidence="1" type="ORF">GCM10009733_007790</name>
</gene>
<sequence length="71" mass="7054">MPGCISTAAVSGCAQLVDPPVLGQQVGQLPGEVSVAGVGGKQRDGLVRPALGGENTGESGDGARISMSYLW</sequence>
<proteinExistence type="predicted"/>